<accession>A0A7X2PBX8</accession>
<dbReference type="Proteomes" id="UP000460549">
    <property type="component" value="Unassembled WGS sequence"/>
</dbReference>
<evidence type="ECO:0000256" key="1">
    <source>
        <dbReference type="SAM" id="SignalP"/>
    </source>
</evidence>
<reference evidence="2 3" key="1">
    <citation type="submission" date="2019-08" db="EMBL/GenBank/DDBJ databases">
        <title>In-depth cultivation of the pig gut microbiome towards novel bacterial diversity and tailored functional studies.</title>
        <authorList>
            <person name="Wylensek D."/>
            <person name="Hitch T.C.A."/>
            <person name="Clavel T."/>
        </authorList>
    </citation>
    <scope>NUCLEOTIDE SEQUENCE [LARGE SCALE GENOMIC DNA]</scope>
    <source>
        <strain evidence="2 3">NM-380-WT-3C1</strain>
    </source>
</reference>
<comment type="caution">
    <text evidence="2">The sequence shown here is derived from an EMBL/GenBank/DDBJ whole genome shotgun (WGS) entry which is preliminary data.</text>
</comment>
<organism evidence="2 3">
    <name type="scientific">Bullifex porci</name>
    <dbReference type="NCBI Taxonomy" id="2606638"/>
    <lineage>
        <taxon>Bacteria</taxon>
        <taxon>Pseudomonadati</taxon>
        <taxon>Spirochaetota</taxon>
        <taxon>Spirochaetia</taxon>
        <taxon>Spirochaetales</taxon>
        <taxon>Spirochaetaceae</taxon>
        <taxon>Bullifex</taxon>
    </lineage>
</organism>
<sequence>MKKIVIVLLIALVFTGSVFAEDFSTTLDIGHSFALLKDVKGFEGGLLLESKTIYYFDSGFGIGSLLSVEAPIYNYNNGKAIESKNPIGFGFGLFASYKLNMTSNLSFAANAGIEVTAGKNKPMTFKQTYIDVRAIADLSCSYSFGKMSAFRLGVKGQAPFWGSMTIKTGNQTATSNTSIDFGSYFIVTPYVGYCISY</sequence>
<evidence type="ECO:0000313" key="3">
    <source>
        <dbReference type="Proteomes" id="UP000460549"/>
    </source>
</evidence>
<protein>
    <recommendedName>
        <fullName evidence="4">Outer membrane protein beta-barrel domain-containing protein</fullName>
    </recommendedName>
</protein>
<keyword evidence="1" id="KW-0732">Signal</keyword>
<feature type="chain" id="PRO_5031502563" description="Outer membrane protein beta-barrel domain-containing protein" evidence="1">
    <location>
        <begin position="21"/>
        <end position="197"/>
    </location>
</feature>
<dbReference type="EMBL" id="VUNN01000006">
    <property type="protein sequence ID" value="MSU06044.1"/>
    <property type="molecule type" value="Genomic_DNA"/>
</dbReference>
<gene>
    <name evidence="2" type="ORF">FYJ80_04540</name>
</gene>
<evidence type="ECO:0000313" key="2">
    <source>
        <dbReference type="EMBL" id="MSU06044.1"/>
    </source>
</evidence>
<proteinExistence type="predicted"/>
<dbReference type="AlphaFoldDB" id="A0A7X2PBX8"/>
<evidence type="ECO:0008006" key="4">
    <source>
        <dbReference type="Google" id="ProtNLM"/>
    </source>
</evidence>
<name>A0A7X2PBX8_9SPIO</name>
<dbReference type="RefSeq" id="WP_154425020.1">
    <property type="nucleotide sequence ID" value="NZ_VUNN01000006.1"/>
</dbReference>
<feature type="signal peptide" evidence="1">
    <location>
        <begin position="1"/>
        <end position="20"/>
    </location>
</feature>
<keyword evidence="3" id="KW-1185">Reference proteome</keyword>